<evidence type="ECO:0000313" key="3">
    <source>
        <dbReference type="Proteomes" id="UP000675431"/>
    </source>
</evidence>
<evidence type="ECO:0000313" key="2">
    <source>
        <dbReference type="EMBL" id="MBR7553210.1"/>
    </source>
</evidence>
<sequence>MSNELLWLIFALINFVMVIFIYRIFGKNGLIVWIGMSTVLANMQVLKTVELFGVTATLGNILYGTIFLATDIINEKYGKAEARKAVWLGFYTLVTMTIVMQFALLFQPHESDVAHEALSDIFNLVPQVAVGSLLAYIVSQNIDVVIFAKLKEKFAGTKFLWVRNNLSTMISQLIDTTIFSVIAFWHFLTTDISVWLSIFISTYVIKFLVSALDTPFMYLAKKTHKQ</sequence>
<feature type="transmembrane region" description="Helical" evidence="1">
    <location>
        <begin position="124"/>
        <end position="148"/>
    </location>
</feature>
<dbReference type="RefSeq" id="WP_212368126.1">
    <property type="nucleotide sequence ID" value="NZ_JAGSIE010000009.1"/>
</dbReference>
<dbReference type="Proteomes" id="UP000675431">
    <property type="component" value="Unassembled WGS sequence"/>
</dbReference>
<dbReference type="GO" id="GO:0022857">
    <property type="term" value="F:transmembrane transporter activity"/>
    <property type="evidence" value="ECO:0007669"/>
    <property type="project" value="UniProtKB-UniRule"/>
</dbReference>
<dbReference type="Pfam" id="PF02592">
    <property type="entry name" value="Vut_1"/>
    <property type="match status" value="1"/>
</dbReference>
<feature type="transmembrane region" description="Helical" evidence="1">
    <location>
        <begin position="30"/>
        <end position="46"/>
    </location>
</feature>
<proteinExistence type="inferred from homology"/>
<comment type="subcellular location">
    <subcellularLocation>
        <location evidence="1">Cell membrane</location>
        <topology evidence="1">Multi-pass membrane protein</topology>
    </subcellularLocation>
</comment>
<keyword evidence="1" id="KW-0812">Transmembrane</keyword>
<accession>A0A941HSY8</accession>
<dbReference type="PANTHER" id="PTHR34300:SF2">
    <property type="entry name" value="QUEUOSINE PRECURSOR TRANSPORTER-RELATED"/>
    <property type="match status" value="1"/>
</dbReference>
<keyword evidence="1" id="KW-0813">Transport</keyword>
<evidence type="ECO:0000256" key="1">
    <source>
        <dbReference type="HAMAP-Rule" id="MF_02088"/>
    </source>
</evidence>
<feature type="transmembrane region" description="Helical" evidence="1">
    <location>
        <begin position="169"/>
        <end position="188"/>
    </location>
</feature>
<dbReference type="HAMAP" id="MF_02088">
    <property type="entry name" value="Q_prec_transport"/>
    <property type="match status" value="1"/>
</dbReference>
<organism evidence="2 3">
    <name type="scientific">Allobacillus saliphilus</name>
    <dbReference type="NCBI Taxonomy" id="2912308"/>
    <lineage>
        <taxon>Bacteria</taxon>
        <taxon>Bacillati</taxon>
        <taxon>Bacillota</taxon>
        <taxon>Bacilli</taxon>
        <taxon>Bacillales</taxon>
        <taxon>Bacillaceae</taxon>
        <taxon>Allobacillus</taxon>
    </lineage>
</organism>
<dbReference type="GO" id="GO:0005886">
    <property type="term" value="C:plasma membrane"/>
    <property type="evidence" value="ECO:0007669"/>
    <property type="project" value="UniProtKB-SubCell"/>
</dbReference>
<feature type="transmembrane region" description="Helical" evidence="1">
    <location>
        <begin position="194"/>
        <end position="220"/>
    </location>
</feature>
<dbReference type="AlphaFoldDB" id="A0A941HSY8"/>
<dbReference type="InterPro" id="IPR003744">
    <property type="entry name" value="YhhQ"/>
</dbReference>
<dbReference type="EMBL" id="JAGSIE010000009">
    <property type="protein sequence ID" value="MBR7553210.1"/>
    <property type="molecule type" value="Genomic_DNA"/>
</dbReference>
<feature type="transmembrane region" description="Helical" evidence="1">
    <location>
        <begin position="52"/>
        <end position="73"/>
    </location>
</feature>
<keyword evidence="3" id="KW-1185">Reference proteome</keyword>
<comment type="similarity">
    <text evidence="1">Belongs to the vitamin uptake transporter (VUT/ECF) (TC 2.A.88) family. Q precursor transporter subfamily.</text>
</comment>
<keyword evidence="1" id="KW-1003">Cell membrane</keyword>
<feature type="transmembrane region" description="Helical" evidence="1">
    <location>
        <begin position="85"/>
        <end position="104"/>
    </location>
</feature>
<gene>
    <name evidence="2" type="ORF">KC820_03475</name>
</gene>
<comment type="caution">
    <text evidence="2">The sequence shown here is derived from an EMBL/GenBank/DDBJ whole genome shotgun (WGS) entry which is preliminary data.</text>
</comment>
<comment type="function">
    <text evidence="1">Involved in the import of queuosine (Q) precursors, required for Q precursor salvage.</text>
</comment>
<name>A0A941HSY8_9BACI</name>
<protein>
    <recommendedName>
        <fullName evidence="1">Probable queuosine precursor transporter</fullName>
        <shortName evidence="1">Q precursor transporter</shortName>
    </recommendedName>
</protein>
<reference evidence="2 3" key="1">
    <citation type="submission" date="2021-04" db="EMBL/GenBank/DDBJ databases">
        <title>Allobacillus sp. nov. SKP8-2 isolated from shrimp paste.</title>
        <authorList>
            <person name="Tanasupawat S."/>
            <person name="Yiamsombat S."/>
            <person name="Kanchanasin P."/>
            <person name="Kuncharoen N."/>
        </authorList>
    </citation>
    <scope>NUCLEOTIDE SEQUENCE [LARGE SCALE GENOMIC DNA]</scope>
    <source>
        <strain evidence="2 3">SKP8-2</strain>
    </source>
</reference>
<keyword evidence="1" id="KW-1133">Transmembrane helix</keyword>
<dbReference type="NCBIfam" id="TIGR00697">
    <property type="entry name" value="queuosine precursor transporter"/>
    <property type="match status" value="1"/>
</dbReference>
<feature type="transmembrane region" description="Helical" evidence="1">
    <location>
        <begin position="6"/>
        <end position="25"/>
    </location>
</feature>
<keyword evidence="1" id="KW-0472">Membrane</keyword>
<dbReference type="PANTHER" id="PTHR34300">
    <property type="entry name" value="QUEUOSINE PRECURSOR TRANSPORTER-RELATED"/>
    <property type="match status" value="1"/>
</dbReference>